<dbReference type="SMART" id="SM01068">
    <property type="entry name" value="CBM_X"/>
    <property type="match status" value="2"/>
</dbReference>
<dbReference type="Gene3D" id="1.50.10.10">
    <property type="match status" value="1"/>
</dbReference>
<evidence type="ECO:0000259" key="6">
    <source>
        <dbReference type="Pfam" id="PF17167"/>
    </source>
</evidence>
<dbReference type="Pfam" id="PF10091">
    <property type="entry name" value="Glycoamylase"/>
    <property type="match status" value="1"/>
</dbReference>
<evidence type="ECO:0000313" key="8">
    <source>
        <dbReference type="Proteomes" id="UP001143372"/>
    </source>
</evidence>
<dbReference type="GO" id="GO:0030246">
    <property type="term" value="F:carbohydrate binding"/>
    <property type="evidence" value="ECO:0007669"/>
    <property type="project" value="InterPro"/>
</dbReference>
<evidence type="ECO:0000259" key="5">
    <source>
        <dbReference type="Pfam" id="PF10091"/>
    </source>
</evidence>
<dbReference type="InterPro" id="IPR011013">
    <property type="entry name" value="Gal_mutarotase_sf_dom"/>
</dbReference>
<evidence type="ECO:0000313" key="7">
    <source>
        <dbReference type="EMBL" id="GLK68730.1"/>
    </source>
</evidence>
<dbReference type="CDD" id="cd11756">
    <property type="entry name" value="GH94N_ChvB_NdvB_1_like"/>
    <property type="match status" value="1"/>
</dbReference>
<evidence type="ECO:0000259" key="4">
    <source>
        <dbReference type="Pfam" id="PF06165"/>
    </source>
</evidence>
<keyword evidence="3" id="KW-0812">Transmembrane</keyword>
<accession>A0A9W6J0U7</accession>
<evidence type="ECO:0000256" key="2">
    <source>
        <dbReference type="ARBA" id="ARBA00022679"/>
    </source>
</evidence>
<reference evidence="7" key="2">
    <citation type="submission" date="2023-01" db="EMBL/GenBank/DDBJ databases">
        <authorList>
            <person name="Sun Q."/>
            <person name="Evtushenko L."/>
        </authorList>
    </citation>
    <scope>NUCLEOTIDE SEQUENCE</scope>
    <source>
        <strain evidence="7">VKM B-2347</strain>
    </source>
</reference>
<organism evidence="7 8">
    <name type="scientific">Hansschlegelia plantiphila</name>
    <dbReference type="NCBI Taxonomy" id="374655"/>
    <lineage>
        <taxon>Bacteria</taxon>
        <taxon>Pseudomonadati</taxon>
        <taxon>Pseudomonadota</taxon>
        <taxon>Alphaproteobacteria</taxon>
        <taxon>Hyphomicrobiales</taxon>
        <taxon>Methylopilaceae</taxon>
        <taxon>Hansschlegelia</taxon>
    </lineage>
</organism>
<comment type="caution">
    <text evidence="7">The sequence shown here is derived from an EMBL/GenBank/DDBJ whole genome shotgun (WGS) entry which is preliminary data.</text>
</comment>
<reference evidence="7" key="1">
    <citation type="journal article" date="2014" name="Int. J. Syst. Evol. Microbiol.">
        <title>Complete genome sequence of Corynebacterium casei LMG S-19264T (=DSM 44701T), isolated from a smear-ripened cheese.</title>
        <authorList>
            <consortium name="US DOE Joint Genome Institute (JGI-PGF)"/>
            <person name="Walter F."/>
            <person name="Albersmeier A."/>
            <person name="Kalinowski J."/>
            <person name="Ruckert C."/>
        </authorList>
    </citation>
    <scope>NUCLEOTIDE SEQUENCE</scope>
    <source>
        <strain evidence="7">VKM B-2347</strain>
    </source>
</reference>
<feature type="domain" description="Glycosyl hydrolase 94 supersandwich" evidence="4">
    <location>
        <begin position="2043"/>
        <end position="2313"/>
    </location>
</feature>
<dbReference type="SUPFAM" id="SSF48208">
    <property type="entry name" value="Six-hairpin glycosidases"/>
    <property type="match status" value="1"/>
</dbReference>
<keyword evidence="3" id="KW-0472">Membrane</keyword>
<keyword evidence="8" id="KW-1185">Reference proteome</keyword>
<evidence type="ECO:0000256" key="3">
    <source>
        <dbReference type="SAM" id="Phobius"/>
    </source>
</evidence>
<dbReference type="Gene3D" id="2.70.98.40">
    <property type="entry name" value="Glycoside hydrolase, family 65, N-terminal domain"/>
    <property type="match status" value="2"/>
</dbReference>
<dbReference type="CDD" id="cd11753">
    <property type="entry name" value="GH94N_ChvB_NdvB_2_like"/>
    <property type="match status" value="1"/>
</dbReference>
<feature type="domain" description="Glycosyl hydrolase 94 catalytic" evidence="6">
    <location>
        <begin position="2327"/>
        <end position="2750"/>
    </location>
</feature>
<dbReference type="InterPro" id="IPR008928">
    <property type="entry name" value="6-hairpin_glycosidase_sf"/>
</dbReference>
<protein>
    <submittedName>
        <fullName evidence="7">Glycosyl transferase</fullName>
    </submittedName>
</protein>
<dbReference type="InterPro" id="IPR037018">
    <property type="entry name" value="GH65_N"/>
</dbReference>
<feature type="transmembrane region" description="Helical" evidence="3">
    <location>
        <begin position="931"/>
        <end position="953"/>
    </location>
</feature>
<dbReference type="InterPro" id="IPR012341">
    <property type="entry name" value="6hp_glycosidase-like_sf"/>
</dbReference>
<dbReference type="Pfam" id="PF17167">
    <property type="entry name" value="Glyco_hydro_94"/>
    <property type="match status" value="1"/>
</dbReference>
<dbReference type="GO" id="GO:0005975">
    <property type="term" value="P:carbohydrate metabolic process"/>
    <property type="evidence" value="ECO:0007669"/>
    <property type="project" value="InterPro"/>
</dbReference>
<feature type="domain" description="Glycosyl hydrolase 94 supersandwich" evidence="4">
    <location>
        <begin position="1540"/>
        <end position="1814"/>
    </location>
</feature>
<dbReference type="InterPro" id="IPR037820">
    <property type="entry name" value="GH94N_NdvB"/>
</dbReference>
<dbReference type="InterPro" id="IPR010383">
    <property type="entry name" value="Glyco_hydrolase_94_b-supersand"/>
</dbReference>
<dbReference type="GO" id="GO:0016757">
    <property type="term" value="F:glycosyltransferase activity"/>
    <property type="evidence" value="ECO:0007669"/>
    <property type="project" value="UniProtKB-KW"/>
</dbReference>
<dbReference type="InterPro" id="IPR052047">
    <property type="entry name" value="GH94_Enzymes"/>
</dbReference>
<dbReference type="PANTHER" id="PTHR37469">
    <property type="entry name" value="CELLOBIONIC ACID PHOSPHORYLASE-RELATED"/>
    <property type="match status" value="1"/>
</dbReference>
<dbReference type="InterPro" id="IPR033432">
    <property type="entry name" value="GH94_catalytic"/>
</dbReference>
<dbReference type="RefSeq" id="WP_271168952.1">
    <property type="nucleotide sequence ID" value="NZ_BSFI01000008.1"/>
</dbReference>
<evidence type="ECO:0000256" key="1">
    <source>
        <dbReference type="ARBA" id="ARBA00022676"/>
    </source>
</evidence>
<dbReference type="Proteomes" id="UP001143372">
    <property type="component" value="Unassembled WGS sequence"/>
</dbReference>
<dbReference type="InterPro" id="IPR019282">
    <property type="entry name" value="Glycoamylase-like_cons_dom"/>
</dbReference>
<sequence>MISTISHLFGGVDATPAWSDKAPVREELFGVERLEQHAESLAAAQPVTDRPPTVLSLRARLNANATALLAAYRASAAELESGQGVVPAADWLLDNYHLVEEQIREIRDDLPPGYYRQLPKLAEGPFAGYPRVFGIAWAYVAHTDSHFDPDILRKFIRAYQRVQPLTIGELWAVAITLRIVLVENLRRLADQITAGRAARADAQRFVERLLRHGAERSALQAELASRSSGPLSELFAAHLAKGLRDQDPRTNPALDWLDDRLRAQGSSVGEAVEHAQQRQGASNVSIRNVITSMRLISDIDWAELFESVSLVDDRLGVGGAFPAMDFPTRNLYRSAIEQLARGSDLSELEIADRAIVTAGASMGDARAADAGHHLIAGGRLAFEASIGFRPTPRLRFNRLGVRLGVGGYVGGVLAVAAGLIALALWALAGAGAGWLALFAVVAFLPATDAATALVNRVITWSFGPTILPGLELAAGVPRELRTLVAVPTLLTGADDLLEQIERLEVHHLSGAGGDIVFALVTDGMDADAEQAEGDGVLLDLAARSIARLNRRHGPAPSGDRFHLLHRRRVFDASEGRWMGWERKRGKLHELNRLLRGATDTTFIAVAGHANTLPQDVRFVITLDADTRLPRDAALKLIGKMAHPLNRPTLDAADQRVIDGYAILQPRVTPSLPIGREGSLYQRAFSSPGGIDPYAAAVSDVYQDLFGEGTYTGKGIYDVDAFEAALAGRVPDDAMLSHDLFEGVFARAGLATDVEVVEDFPSRYDVVGRRQHRWTRGDWQLLPWLFGRVAGRSAVPAVGRAKMLDNLRRSMLAPATLAAFAVCWLAPPEFGVRGAFLVVGLMTTPALLPILFDLIPRRAGVRLRSHAAALGADIRIAAVQTFLTVAFLPDQAWRMGDAVVRTLSRVYVTRRRLLEWTTAAAMTASTRLDLFGFARTMAGGIALALALAAAALTFAPGSWPLILPFAALWFCAPAFALWASRSPSTAPRLTLSDGEARDLRLIARRTWRFFETFVTPSENALPPDNFQESPKPVVARRTSPTNIGLYLLSAVAARDFGWAGAVETAERLEDTIHTLRQLPRFRGHFFNWYGTADLAVLEPAYVSSVDSGNLAGHLIALANACEEWTETPPDSSIREGLKDNLDLARIASKAATVDGGGQERRLGATFDEIEALLTGAQEIGAVAPTLIRLADRAAKLAGETAPAGDDGALDLLFWVDALRRGILADERDRLEAAAAPADLGHRFRSVARAARDIALTMDFAFLIDPERKLLSIGFSVPDNRLDPSCYDLLASEARLASLFAIAKGDVSTRHWFRLGRTATPLGAGSALISWSGSMFEYLMPSLVMRAPAGSLLEQTNRLVVERQKAYGRSLGSPWGVSESAYNARDLEFTYQYSNFGVPGLGLKRGLSENVVIAPYATGLATMADPHGALENYARLAAMGASARYGFYEAVDFTRSRLPEGEAFAIVRAFMAHHQGMTIVAIANALQDGRMRARFHREPMIKACELLLQERMPRSVATAQPRAEEVKTTAVDSGAAAPALRRLSGATPGAPVTHILSNGRYAVMLTAGGAGYSRWRDIAVTRWREDVTRDDWGSFIFLRDAASGAIWSVGAQPSGVAGEQDDIVFGEDHATFIHHAGSLTTTTEIIVSGESDGEVRRVTLTNAGRTVREIELTSYAELALAPPATDIAHPAFAKMFVETEHLPEFGALLATRRPRSPGEPEIWAAHFAVVEGEIAADPQHETDRARFLGRGNEIGAAAAMFGGKPLSNTVGTVLDPIFSLRQRVRIPPGKIARVAFWTLVAASHEELLDLIDNHHDRSAFDRARTLAWTQGQVQLRHLDIGVEEAADFQRLAAPILYADRRFRSSPEAILRGAGPQSSLWSQGVSGDLPIVLLRIDDIEDIEQVRQLLRAHEYWRIKRLAVDLVIVNERASSYVQDLQIAIETAVRSSQSRPRLGEEPAKGSAYALRADLMSAEARALLASVARVALVARRGPIADQFARLAPPAVAAPAAARRSPAAAVAPATVRVDSGLEFFNGLGGFAKDGREYVTILDGAATTPAPWINVVSNASFGFQTSATGAGYTWSENSRENQITAWSNDPVTDPVGEALYILDEAAGDLWSPTAQPIRTGGTYVARHGFGYSRFEHEAHGIAAELLQFVPLADPVKISRLTLRNTSGRPRRLTVTAYAEWVLGASRSVSAPFLTTEIDGPTGAMLAQNPWGVAFPNRVAFSALAPRPTSWTADRTEFLGRNGGPAAPAALVGKARLSGATGAALDPCAALQTVVEIGAGESVEIVWLLGQSASVEAARALIERTRSADIDAALAAVTEDWDAILGAVQVKTPDRAMDIMLNGWLLYQALGCRIRARSAFYQASGAYGFRDQLQDGMALSFALPSETRRHLLRVASRQFPEGDVQHWWLPHSGQGVRTRISDDRVWLAFAAATYVASSGDAAVLDESVPFLEGPSLGPGEHDAFFQPMAADETASLFEHCARGLDQCLDLTGARGLPLMGTGDWNDGMNRVGEGGQGESVWLGWLLIRTIALFAPHAESRAPERAARWRAHAAAVAEAIEREAWDGAWYRRATFDDGTWLGSAMGDECRIDSIAQSWAVLSEAADPARAAQAMESLRTHLIRPADGIAVLFTPPFSKTSHDPGYIKGYPPGLRENGGQYSHAAMWAILAFAGLGETTRAHDLFALLNPINHGLTPDAVDRYKVEPYVLAADVYSVAPHVGRGGWTWYTGSASWMYRAGIEGVLGVRREGGFVVLDPRLPVGWPGFEATITVAGAEIVIRVTAKTPDEARAALLDGTPILEPDPIRVALDGGRHELTVFADGA</sequence>
<keyword evidence="2 7" id="KW-0808">Transferase</keyword>
<feature type="transmembrane region" description="Helical" evidence="3">
    <location>
        <begin position="403"/>
        <end position="428"/>
    </location>
</feature>
<feature type="transmembrane region" description="Helical" evidence="3">
    <location>
        <begin position="434"/>
        <end position="454"/>
    </location>
</feature>
<dbReference type="SUPFAM" id="SSF74650">
    <property type="entry name" value="Galactose mutarotase-like"/>
    <property type="match status" value="2"/>
</dbReference>
<name>A0A9W6J0U7_9HYPH</name>
<gene>
    <name evidence="7" type="ORF">GCM10008179_23680</name>
</gene>
<keyword evidence="3" id="KW-1133">Transmembrane helix</keyword>
<dbReference type="EMBL" id="BSFI01000008">
    <property type="protein sequence ID" value="GLK68730.1"/>
    <property type="molecule type" value="Genomic_DNA"/>
</dbReference>
<dbReference type="Pfam" id="PF06165">
    <property type="entry name" value="GH94_b-supersand"/>
    <property type="match status" value="2"/>
</dbReference>
<dbReference type="PANTHER" id="PTHR37469:SF2">
    <property type="entry name" value="CELLOBIONIC ACID PHOSPHORYLASE"/>
    <property type="match status" value="1"/>
</dbReference>
<feature type="transmembrane region" description="Helical" evidence="3">
    <location>
        <begin position="832"/>
        <end position="854"/>
    </location>
</feature>
<dbReference type="Gene3D" id="1.50.10.140">
    <property type="match status" value="1"/>
</dbReference>
<proteinExistence type="predicted"/>
<keyword evidence="1" id="KW-0328">Glycosyltransferase</keyword>
<feature type="domain" description="Glycoamylase-like" evidence="5">
    <location>
        <begin position="1288"/>
        <end position="1495"/>
    </location>
</feature>
<dbReference type="Gene3D" id="2.60.420.10">
    <property type="entry name" value="Maltose phosphorylase, domain 3"/>
    <property type="match status" value="1"/>
</dbReference>
<dbReference type="InterPro" id="IPR037824">
    <property type="entry name" value="GH94N_2_NdvB"/>
</dbReference>